<evidence type="ECO:0000313" key="6">
    <source>
        <dbReference type="Proteomes" id="UP000054498"/>
    </source>
</evidence>
<proteinExistence type="inferred from homology"/>
<dbReference type="InterPro" id="IPR004294">
    <property type="entry name" value="Carotenoid_Oase"/>
</dbReference>
<dbReference type="EMBL" id="KK104859">
    <property type="protein sequence ID" value="KIY93328.1"/>
    <property type="molecule type" value="Genomic_DNA"/>
</dbReference>
<dbReference type="STRING" id="145388.A0A0D2KBL0"/>
<keyword evidence="6" id="KW-1185">Reference proteome</keyword>
<dbReference type="Pfam" id="PF03055">
    <property type="entry name" value="RPE65"/>
    <property type="match status" value="1"/>
</dbReference>
<keyword evidence="5" id="KW-0223">Dioxygenase</keyword>
<dbReference type="GO" id="GO:0046872">
    <property type="term" value="F:metal ion binding"/>
    <property type="evidence" value="ECO:0007669"/>
    <property type="project" value="UniProtKB-KW"/>
</dbReference>
<feature type="non-terminal residue" evidence="5">
    <location>
        <position position="68"/>
    </location>
</feature>
<keyword evidence="3" id="KW-0479">Metal-binding</keyword>
<dbReference type="AlphaFoldDB" id="A0A0D2KBL0"/>
<comment type="similarity">
    <text evidence="2">Belongs to the carotenoid oxygenase family.</text>
</comment>
<reference evidence="5 6" key="1">
    <citation type="journal article" date="2013" name="BMC Genomics">
        <title>Reconstruction of the lipid metabolism for the microalga Monoraphidium neglectum from its genome sequence reveals characteristics suitable for biofuel production.</title>
        <authorList>
            <person name="Bogen C."/>
            <person name="Al-Dilaimi A."/>
            <person name="Albersmeier A."/>
            <person name="Wichmann J."/>
            <person name="Grundmann M."/>
            <person name="Rupp O."/>
            <person name="Lauersen K.J."/>
            <person name="Blifernez-Klassen O."/>
            <person name="Kalinowski J."/>
            <person name="Goesmann A."/>
            <person name="Mussgnug J.H."/>
            <person name="Kruse O."/>
        </authorList>
    </citation>
    <scope>NUCLEOTIDE SEQUENCE [LARGE SCALE GENOMIC DNA]</scope>
    <source>
        <strain evidence="5 6">SAG 48.87</strain>
    </source>
</reference>
<dbReference type="GO" id="GO:0016702">
    <property type="term" value="F:oxidoreductase activity, acting on single donors with incorporation of molecular oxygen, incorporation of two atoms of oxygen"/>
    <property type="evidence" value="ECO:0007669"/>
    <property type="project" value="InterPro"/>
</dbReference>
<evidence type="ECO:0000256" key="3">
    <source>
        <dbReference type="ARBA" id="ARBA00022723"/>
    </source>
</evidence>
<sequence>MIRGRIRGHPPPPQAYGEVFLEGNFAPVAEERFNKDLEVLEGAVPAELEGAFLRVGPNPALPPVGGYH</sequence>
<evidence type="ECO:0000256" key="4">
    <source>
        <dbReference type="ARBA" id="ARBA00023004"/>
    </source>
</evidence>
<comment type="cofactor">
    <cofactor evidence="1">
        <name>Fe(2+)</name>
        <dbReference type="ChEBI" id="CHEBI:29033"/>
    </cofactor>
</comment>
<name>A0A0D2KBL0_9CHLO</name>
<accession>A0A0D2KBL0</accession>
<protein>
    <submittedName>
        <fullName evidence="5">Carotenoid cleavage dioxygenase</fullName>
    </submittedName>
</protein>
<keyword evidence="4" id="KW-0408">Iron</keyword>
<dbReference type="GeneID" id="25732217"/>
<dbReference type="RefSeq" id="XP_013892348.1">
    <property type="nucleotide sequence ID" value="XM_014036894.1"/>
</dbReference>
<dbReference type="KEGG" id="mng:MNEG_14635"/>
<gene>
    <name evidence="5" type="ORF">MNEG_14635</name>
</gene>
<dbReference type="Proteomes" id="UP000054498">
    <property type="component" value="Unassembled WGS sequence"/>
</dbReference>
<dbReference type="OrthoDB" id="1069523at2759"/>
<evidence type="ECO:0000256" key="1">
    <source>
        <dbReference type="ARBA" id="ARBA00001954"/>
    </source>
</evidence>
<evidence type="ECO:0000256" key="2">
    <source>
        <dbReference type="ARBA" id="ARBA00006787"/>
    </source>
</evidence>
<evidence type="ECO:0000313" key="5">
    <source>
        <dbReference type="EMBL" id="KIY93328.1"/>
    </source>
</evidence>
<keyword evidence="5" id="KW-0560">Oxidoreductase</keyword>
<organism evidence="5 6">
    <name type="scientific">Monoraphidium neglectum</name>
    <dbReference type="NCBI Taxonomy" id="145388"/>
    <lineage>
        <taxon>Eukaryota</taxon>
        <taxon>Viridiplantae</taxon>
        <taxon>Chlorophyta</taxon>
        <taxon>core chlorophytes</taxon>
        <taxon>Chlorophyceae</taxon>
        <taxon>CS clade</taxon>
        <taxon>Sphaeropleales</taxon>
        <taxon>Selenastraceae</taxon>
        <taxon>Monoraphidium</taxon>
    </lineage>
</organism>